<name>A0A8J2PVZ7_9HEXA</name>
<protein>
    <submittedName>
        <fullName evidence="3">Uncharacterized protein</fullName>
    </submittedName>
</protein>
<evidence type="ECO:0000256" key="2">
    <source>
        <dbReference type="SAM" id="Phobius"/>
    </source>
</evidence>
<reference evidence="3" key="1">
    <citation type="submission" date="2021-06" db="EMBL/GenBank/DDBJ databases">
        <authorList>
            <person name="Hodson N. C."/>
            <person name="Mongue J. A."/>
            <person name="Jaron S. K."/>
        </authorList>
    </citation>
    <scope>NUCLEOTIDE SEQUENCE</scope>
</reference>
<evidence type="ECO:0000313" key="4">
    <source>
        <dbReference type="Proteomes" id="UP000708208"/>
    </source>
</evidence>
<feature type="compositionally biased region" description="Basic residues" evidence="1">
    <location>
        <begin position="1"/>
        <end position="10"/>
    </location>
</feature>
<dbReference type="Proteomes" id="UP000708208">
    <property type="component" value="Unassembled WGS sequence"/>
</dbReference>
<sequence>MTLFRNKAKPKSGAQTPAGKHVVTILSKQVTIGQDEENPKKIVIQMLGTEDGQKETVLELLIDEDLPLTEEEKEVHYKSPKNVMAARKIRELMNGHRRALLKRQLSKSSDFKTKFVVGLALTLQIVAVLLIFI</sequence>
<keyword evidence="2" id="KW-1133">Transmembrane helix</keyword>
<accession>A0A8J2PVZ7</accession>
<gene>
    <name evidence="3" type="ORF">AFUS01_LOCUS44577</name>
</gene>
<keyword evidence="2" id="KW-0812">Transmembrane</keyword>
<feature type="transmembrane region" description="Helical" evidence="2">
    <location>
        <begin position="115"/>
        <end position="132"/>
    </location>
</feature>
<keyword evidence="2" id="KW-0472">Membrane</keyword>
<comment type="caution">
    <text evidence="3">The sequence shown here is derived from an EMBL/GenBank/DDBJ whole genome shotgun (WGS) entry which is preliminary data.</text>
</comment>
<keyword evidence="4" id="KW-1185">Reference proteome</keyword>
<feature type="region of interest" description="Disordered" evidence="1">
    <location>
        <begin position="1"/>
        <end position="20"/>
    </location>
</feature>
<evidence type="ECO:0000256" key="1">
    <source>
        <dbReference type="SAM" id="MobiDB-lite"/>
    </source>
</evidence>
<proteinExistence type="predicted"/>
<organism evidence="3 4">
    <name type="scientific">Allacma fusca</name>
    <dbReference type="NCBI Taxonomy" id="39272"/>
    <lineage>
        <taxon>Eukaryota</taxon>
        <taxon>Metazoa</taxon>
        <taxon>Ecdysozoa</taxon>
        <taxon>Arthropoda</taxon>
        <taxon>Hexapoda</taxon>
        <taxon>Collembola</taxon>
        <taxon>Symphypleona</taxon>
        <taxon>Sminthuridae</taxon>
        <taxon>Allacma</taxon>
    </lineage>
</organism>
<dbReference type="AlphaFoldDB" id="A0A8J2PVZ7"/>
<dbReference type="EMBL" id="CAJVCH010570548">
    <property type="protein sequence ID" value="CAG7835169.1"/>
    <property type="molecule type" value="Genomic_DNA"/>
</dbReference>
<evidence type="ECO:0000313" key="3">
    <source>
        <dbReference type="EMBL" id="CAG7835169.1"/>
    </source>
</evidence>